<gene>
    <name evidence="1" type="ORF">QJU93_07870</name>
</gene>
<comment type="caution">
    <text evidence="1">The sequence shown here is derived from an EMBL/GenBank/DDBJ whole genome shotgun (WGS) entry which is preliminary data.</text>
</comment>
<dbReference type="EMBL" id="JASAYQ010000013">
    <property type="protein sequence ID" value="MDP8173270.1"/>
    <property type="molecule type" value="Genomic_DNA"/>
</dbReference>
<organism evidence="1 2">
    <name type="scientific">Phocoenobacter skyensis</name>
    <dbReference type="NCBI Taxonomy" id="97481"/>
    <lineage>
        <taxon>Bacteria</taxon>
        <taxon>Pseudomonadati</taxon>
        <taxon>Pseudomonadota</taxon>
        <taxon>Gammaproteobacteria</taxon>
        <taxon>Pasteurellales</taxon>
        <taxon>Pasteurellaceae</taxon>
        <taxon>Phocoenobacter</taxon>
    </lineage>
</organism>
<protein>
    <submittedName>
        <fullName evidence="1">Uncharacterized protein</fullName>
    </submittedName>
</protein>
<sequence length="184" mass="21831">MNLEKYPDSYLFETHSKNEIKRWNRSLKYGFFKRAWGGHAGDGDQFGVWFKYKTKIELIYILKAIGIKLKIIPPNNPKLVKEQLYTFEEYQKFKNNIPDLPEFEQPGWITINSIPCYINISNGIICINFFGACGKMYEVCEEDFENCLKFEDIITDMNLIKYVSTDYEKSIMYISKKQYPELFD</sequence>
<reference evidence="1" key="1">
    <citation type="journal article" date="2023" name="Front. Microbiol.">
        <title>Phylogeography and host specificity of Pasteurellaceae pathogenic to sea-farmed fish in the north-east Atlantic.</title>
        <authorList>
            <person name="Gulla S."/>
            <person name="Colquhoun D.J."/>
            <person name="Olsen A.B."/>
            <person name="Spilsberg B."/>
            <person name="Lagesen K."/>
            <person name="Aakesson C.P."/>
            <person name="Strom S."/>
            <person name="Manji F."/>
            <person name="Birkbeck T.H."/>
            <person name="Nilsen H.K."/>
        </authorList>
    </citation>
    <scope>NUCLEOTIDE SEQUENCE</scope>
    <source>
        <strain evidence="1">TW16_20</strain>
    </source>
</reference>
<dbReference type="RefSeq" id="WP_306374220.1">
    <property type="nucleotide sequence ID" value="NZ_JASAYK010000004.1"/>
</dbReference>
<evidence type="ECO:0000313" key="2">
    <source>
        <dbReference type="Proteomes" id="UP001236239"/>
    </source>
</evidence>
<evidence type="ECO:0000313" key="1">
    <source>
        <dbReference type="EMBL" id="MDP8173270.1"/>
    </source>
</evidence>
<dbReference type="Proteomes" id="UP001236239">
    <property type="component" value="Unassembled WGS sequence"/>
</dbReference>
<proteinExistence type="predicted"/>
<accession>A0AAJ6NAL8</accession>
<dbReference type="AlphaFoldDB" id="A0AAJ6NAL8"/>
<name>A0AAJ6NAL8_9PAST</name>